<evidence type="ECO:0000313" key="1">
    <source>
        <dbReference type="EMBL" id="JAD74478.1"/>
    </source>
</evidence>
<proteinExistence type="predicted"/>
<sequence length="46" mass="5619">MLMGDHMFQLQGYCLSQWHGWRQLLVKHLPYLCPSSFFKFMHKLMC</sequence>
<dbReference type="EMBL" id="GBRH01223417">
    <property type="protein sequence ID" value="JAD74478.1"/>
    <property type="molecule type" value="Transcribed_RNA"/>
</dbReference>
<accession>A0A0A9CJ47</accession>
<protein>
    <submittedName>
        <fullName evidence="1">Uncharacterized protein</fullName>
    </submittedName>
</protein>
<reference evidence="1" key="1">
    <citation type="submission" date="2014-09" db="EMBL/GenBank/DDBJ databases">
        <authorList>
            <person name="Magalhaes I.L.F."/>
            <person name="Oliveira U."/>
            <person name="Santos F.R."/>
            <person name="Vidigal T.H.D.A."/>
            <person name="Brescovit A.D."/>
            <person name="Santos A.J."/>
        </authorList>
    </citation>
    <scope>NUCLEOTIDE SEQUENCE</scope>
    <source>
        <tissue evidence="1">Shoot tissue taken approximately 20 cm above the soil surface</tissue>
    </source>
</reference>
<reference evidence="1" key="2">
    <citation type="journal article" date="2015" name="Data Brief">
        <title>Shoot transcriptome of the giant reed, Arundo donax.</title>
        <authorList>
            <person name="Barrero R.A."/>
            <person name="Guerrero F.D."/>
            <person name="Moolhuijzen P."/>
            <person name="Goolsby J.A."/>
            <person name="Tidwell J."/>
            <person name="Bellgard S.E."/>
            <person name="Bellgard M.I."/>
        </authorList>
    </citation>
    <scope>NUCLEOTIDE SEQUENCE</scope>
    <source>
        <tissue evidence="1">Shoot tissue taken approximately 20 cm above the soil surface</tissue>
    </source>
</reference>
<name>A0A0A9CJ47_ARUDO</name>
<dbReference type="AlphaFoldDB" id="A0A0A9CJ47"/>
<organism evidence="1">
    <name type="scientific">Arundo donax</name>
    <name type="common">Giant reed</name>
    <name type="synonym">Donax arundinaceus</name>
    <dbReference type="NCBI Taxonomy" id="35708"/>
    <lineage>
        <taxon>Eukaryota</taxon>
        <taxon>Viridiplantae</taxon>
        <taxon>Streptophyta</taxon>
        <taxon>Embryophyta</taxon>
        <taxon>Tracheophyta</taxon>
        <taxon>Spermatophyta</taxon>
        <taxon>Magnoliopsida</taxon>
        <taxon>Liliopsida</taxon>
        <taxon>Poales</taxon>
        <taxon>Poaceae</taxon>
        <taxon>PACMAD clade</taxon>
        <taxon>Arundinoideae</taxon>
        <taxon>Arundineae</taxon>
        <taxon>Arundo</taxon>
    </lineage>
</organism>